<dbReference type="OrthoDB" id="6192874at2"/>
<accession>A0A3N4PNZ6</accession>
<comment type="caution">
    <text evidence="1">The sequence shown here is derived from an EMBL/GenBank/DDBJ whole genome shotgun (WGS) entry which is preliminary data.</text>
</comment>
<dbReference type="AlphaFoldDB" id="A0A3N4PNZ6"/>
<gene>
    <name evidence="1" type="ORF">BBB56_10575</name>
</gene>
<dbReference type="InterPro" id="IPR021747">
    <property type="entry name" value="DUF3313"/>
</dbReference>
<evidence type="ECO:0000313" key="1">
    <source>
        <dbReference type="EMBL" id="RPE01304.1"/>
    </source>
</evidence>
<proteinExistence type="predicted"/>
<reference evidence="1 2" key="1">
    <citation type="submission" date="2018-11" db="EMBL/GenBank/DDBJ databases">
        <title>Whole genome sequencing of Pantoea sp. RIT388.</title>
        <authorList>
            <person name="Gan H.M."/>
            <person name="Hudson A.O."/>
        </authorList>
    </citation>
    <scope>NUCLEOTIDE SEQUENCE [LARGE SCALE GENOMIC DNA]</scope>
    <source>
        <strain evidence="1 2">RIT388</strain>
    </source>
</reference>
<dbReference type="Pfam" id="PF11769">
    <property type="entry name" value="DUF3313"/>
    <property type="match status" value="1"/>
</dbReference>
<dbReference type="EMBL" id="RMVG01000006">
    <property type="protein sequence ID" value="RPE01304.1"/>
    <property type="molecule type" value="Genomic_DNA"/>
</dbReference>
<evidence type="ECO:0000313" key="2">
    <source>
        <dbReference type="Proteomes" id="UP000281332"/>
    </source>
</evidence>
<protein>
    <submittedName>
        <fullName evidence="1">DUF3313 domain-containing protein</fullName>
    </submittedName>
</protein>
<name>A0A3N4PNZ6_9GAMM</name>
<keyword evidence="2" id="KW-1185">Reference proteome</keyword>
<dbReference type="Proteomes" id="UP000281332">
    <property type="component" value="Unassembled WGS sequence"/>
</dbReference>
<sequence>MMLCLTLAGCSSKVAENSDYSGFLGDYSNLKPVKTSSGQEVLRWVAPDFNINKYKDIYFAPVVYYPPPRPDSRVSAATLEQIRLYTEQRLKSGVSSHKPLSSQPHQGGLMLKTAITAVSAENKDIQFYEFLPVTAVVAGTMTVTGKRSQNTFLFIEAVLTDVSTNKPVVKVVRKAYGSRVSNSQAPITAEDIKGAIDVMVADVVDFQGQ</sequence>
<organism evidence="1 2">
    <name type="scientific">Candidatus Pantoea deserta</name>
    <dbReference type="NCBI Taxonomy" id="1869313"/>
    <lineage>
        <taxon>Bacteria</taxon>
        <taxon>Pseudomonadati</taxon>
        <taxon>Pseudomonadota</taxon>
        <taxon>Gammaproteobacteria</taxon>
        <taxon>Enterobacterales</taxon>
        <taxon>Erwiniaceae</taxon>
        <taxon>Pantoea</taxon>
    </lineage>
</organism>